<sequence>MAWASLALLRFWLRPLHRLGVGAEQRQQERDFFLRTDLDHQLSLLFAPLVGTGREAVQGNRVSALFQPCFVAP</sequence>
<organism evidence="1 2">
    <name type="scientific">Bradyrhizobium amphicarpaeae</name>
    <dbReference type="NCBI Taxonomy" id="1404768"/>
    <lineage>
        <taxon>Bacteria</taxon>
        <taxon>Pseudomonadati</taxon>
        <taxon>Pseudomonadota</taxon>
        <taxon>Alphaproteobacteria</taxon>
        <taxon>Hyphomicrobiales</taxon>
        <taxon>Nitrobacteraceae</taxon>
        <taxon>Bradyrhizobium</taxon>
    </lineage>
</organism>
<reference evidence="1 2" key="2">
    <citation type="journal article" date="2019" name="Int. J. Syst. Evol. Microbiol.">
        <title>Description and complete genome sequence of Bradyrhizobium amphicarpaeae sp. nov., harbouring photosystem and nitrogen-fixation genes.</title>
        <authorList>
            <person name="Bromfield E.S.P."/>
            <person name="Cloutier S."/>
            <person name="Nguyen H.D.T."/>
        </authorList>
    </citation>
    <scope>NUCLEOTIDE SEQUENCE [LARGE SCALE GENOMIC DNA]</scope>
    <source>
        <strain evidence="1 2">39S1MB</strain>
    </source>
</reference>
<dbReference type="AlphaFoldDB" id="A0A2U8PZB3"/>
<gene>
    <name evidence="1" type="ORF">CIT40_22720</name>
</gene>
<reference evidence="1 2" key="1">
    <citation type="journal article" date="2017" name="Syst. Appl. Microbiol.">
        <title>Soybeans inoculated with root zone soils of Canadian native legumes harbour diverse and novel Bradyrhizobium spp. that possess agricultural potential.</title>
        <authorList>
            <person name="Bromfield E.S.P."/>
            <person name="Cloutier S."/>
            <person name="Tambong J.T."/>
            <person name="Tran Thi T.V."/>
        </authorList>
    </citation>
    <scope>NUCLEOTIDE SEQUENCE [LARGE SCALE GENOMIC DNA]</scope>
    <source>
        <strain evidence="1 2">39S1MB</strain>
    </source>
</reference>
<keyword evidence="2" id="KW-1185">Reference proteome</keyword>
<accession>A0A2U8PZB3</accession>
<dbReference type="EMBL" id="CP029426">
    <property type="protein sequence ID" value="AWM02568.1"/>
    <property type="molecule type" value="Genomic_DNA"/>
</dbReference>
<proteinExistence type="predicted"/>
<dbReference type="OrthoDB" id="8248818at2"/>
<evidence type="ECO:0000313" key="1">
    <source>
        <dbReference type="EMBL" id="AWM02568.1"/>
    </source>
</evidence>
<protein>
    <submittedName>
        <fullName evidence="1">Uncharacterized protein</fullName>
    </submittedName>
</protein>
<name>A0A2U8PZB3_9BRAD</name>
<dbReference type="Proteomes" id="UP000215884">
    <property type="component" value="Chromosome"/>
</dbReference>
<evidence type="ECO:0000313" key="2">
    <source>
        <dbReference type="Proteomes" id="UP000215884"/>
    </source>
</evidence>